<comment type="caution">
    <text evidence="2">The sequence shown here is derived from an EMBL/GenBank/DDBJ whole genome shotgun (WGS) entry which is preliminary data.</text>
</comment>
<dbReference type="EMBL" id="PDJH01000001">
    <property type="protein sequence ID" value="PFG37296.1"/>
    <property type="molecule type" value="Genomic_DNA"/>
</dbReference>
<dbReference type="Pfam" id="PF11716">
    <property type="entry name" value="MDMPI_N"/>
    <property type="match status" value="1"/>
</dbReference>
<evidence type="ECO:0000259" key="1">
    <source>
        <dbReference type="Pfam" id="PF11716"/>
    </source>
</evidence>
<reference evidence="2 3" key="1">
    <citation type="submission" date="2017-10" db="EMBL/GenBank/DDBJ databases">
        <title>Sequencing the genomes of 1000 actinobacteria strains.</title>
        <authorList>
            <person name="Klenk H.-P."/>
        </authorList>
    </citation>
    <scope>NUCLEOTIDE SEQUENCE [LARGE SCALE GENOMIC DNA]</scope>
    <source>
        <strain evidence="2 3">DSM 21574</strain>
    </source>
</reference>
<dbReference type="AlphaFoldDB" id="A0A2A9EF84"/>
<evidence type="ECO:0000313" key="3">
    <source>
        <dbReference type="Proteomes" id="UP000221394"/>
    </source>
</evidence>
<keyword evidence="2" id="KW-0413">Isomerase</keyword>
<name>A0A2A9EF84_9MICO</name>
<feature type="domain" description="Mycothiol-dependent maleylpyruvate isomerase metal-binding" evidence="1">
    <location>
        <begin position="17"/>
        <end position="160"/>
    </location>
</feature>
<organism evidence="2 3">
    <name type="scientific">Flavimobilis soli</name>
    <dbReference type="NCBI Taxonomy" id="442709"/>
    <lineage>
        <taxon>Bacteria</taxon>
        <taxon>Bacillati</taxon>
        <taxon>Actinomycetota</taxon>
        <taxon>Actinomycetes</taxon>
        <taxon>Micrococcales</taxon>
        <taxon>Jonesiaceae</taxon>
        <taxon>Flavimobilis</taxon>
    </lineage>
</organism>
<keyword evidence="2" id="KW-0670">Pyruvate</keyword>
<dbReference type="SUPFAM" id="SSF109854">
    <property type="entry name" value="DinB/YfiT-like putative metalloenzymes"/>
    <property type="match status" value="1"/>
</dbReference>
<evidence type="ECO:0000313" key="2">
    <source>
        <dbReference type="EMBL" id="PFG37296.1"/>
    </source>
</evidence>
<dbReference type="GO" id="GO:0016853">
    <property type="term" value="F:isomerase activity"/>
    <property type="evidence" value="ECO:0007669"/>
    <property type="project" value="UniProtKB-KW"/>
</dbReference>
<keyword evidence="3" id="KW-1185">Reference proteome</keyword>
<dbReference type="Proteomes" id="UP000221394">
    <property type="component" value="Unassembled WGS sequence"/>
</dbReference>
<dbReference type="InterPro" id="IPR024344">
    <property type="entry name" value="MDMPI_metal-binding"/>
</dbReference>
<dbReference type="Gene3D" id="1.20.120.450">
    <property type="entry name" value="dinb family like domain"/>
    <property type="match status" value="1"/>
</dbReference>
<gene>
    <name evidence="2" type="ORF">ATL41_2051</name>
</gene>
<accession>A0A2A9EF84</accession>
<proteinExistence type="predicted"/>
<sequence>MIGAMTTPLADVAAALNRQWERLERWLEPLGDDLLGTADQPSALPGWTNGELLAHLGRAMSAVTAAMPCPPGTKPLSLAEYLGTYPGRAQEITDTTKDLAQEIAATPQATVREMARDALDHLVALGDDGDRVVQARRAPIKLRELAVSRLIELVVHADDLVTSLHGTVDSTGPADPRAPEATRIVADELLRIVVTRGGWRLEVVEPLLWVRLASGRQPYDVDALARALSTGDTATGVPDLGRMLPLF</sequence>
<dbReference type="InterPro" id="IPR034660">
    <property type="entry name" value="DinB/YfiT-like"/>
</dbReference>
<dbReference type="GO" id="GO:0046872">
    <property type="term" value="F:metal ion binding"/>
    <property type="evidence" value="ECO:0007669"/>
    <property type="project" value="InterPro"/>
</dbReference>
<protein>
    <submittedName>
        <fullName evidence="2">Mycothiol maleylpyruvate isomerase-like protein</fullName>
    </submittedName>
</protein>